<comment type="caution">
    <text evidence="3">The sequence shown here is derived from an EMBL/GenBank/DDBJ whole genome shotgun (WGS) entry which is preliminary data.</text>
</comment>
<feature type="transmembrane region" description="Helical" evidence="1">
    <location>
        <begin position="7"/>
        <end position="25"/>
    </location>
</feature>
<evidence type="ECO:0000259" key="2">
    <source>
        <dbReference type="Pfam" id="PF09648"/>
    </source>
</evidence>
<keyword evidence="1" id="KW-0472">Membrane</keyword>
<dbReference type="Pfam" id="PF09648">
    <property type="entry name" value="YycI"/>
    <property type="match status" value="1"/>
</dbReference>
<evidence type="ECO:0000313" key="3">
    <source>
        <dbReference type="EMBL" id="MET3657661.1"/>
    </source>
</evidence>
<keyword evidence="1" id="KW-0812">Transmembrane</keyword>
<sequence length="270" mass="31279">MDWNKSKTIFIIVFSIVNVFLYLLYVDKVTDAQNVQVMGKTPIEELLKMDNVTYDQLPPYKNDPSYVSAKSMIFIDEQINKLENQKVEISDETFLQSKLDDPVSVMNTKGDFDFTEILAKYVLNGAEYELWDVDEEAQEALLFQKVKDNPIYFSSNAKLVLHWNDKGEVTNYEQSMLHEFGTFNRKKDLLSPIEAIGNLYSNGHLKQDSKVKSMKLGYSTHVQVSETQVFAPTWHVRVELKDGVKEDYFINAIEGMIIEFQQEPLEEENE</sequence>
<gene>
    <name evidence="3" type="ORF">ABIC55_002748</name>
</gene>
<proteinExistence type="predicted"/>
<keyword evidence="4" id="KW-1185">Reference proteome</keyword>
<accession>A0ABV2K996</accession>
<keyword evidence="1" id="KW-1133">Transmembrane helix</keyword>
<dbReference type="Gene3D" id="2.40.128.690">
    <property type="entry name" value="YycH protein, domain 3-like"/>
    <property type="match status" value="1"/>
</dbReference>
<dbReference type="EMBL" id="JBEPME010000003">
    <property type="protein sequence ID" value="MET3657661.1"/>
    <property type="molecule type" value="Genomic_DNA"/>
</dbReference>
<evidence type="ECO:0000313" key="4">
    <source>
        <dbReference type="Proteomes" id="UP001549104"/>
    </source>
</evidence>
<reference evidence="3 4" key="1">
    <citation type="submission" date="2024-06" db="EMBL/GenBank/DDBJ databases">
        <title>Sorghum-associated microbial communities from plants grown in Nebraska, USA.</title>
        <authorList>
            <person name="Schachtman D."/>
        </authorList>
    </citation>
    <scope>NUCLEOTIDE SEQUENCE [LARGE SCALE GENOMIC DNA]</scope>
    <source>
        <strain evidence="3 4">1288</strain>
    </source>
</reference>
<name>A0ABV2K996_SPOPS</name>
<feature type="domain" description="Regulatory protein YycH-like" evidence="2">
    <location>
        <begin position="39"/>
        <end position="253"/>
    </location>
</feature>
<organism evidence="3 4">
    <name type="scientific">Sporosarcina psychrophila</name>
    <name type="common">Bacillus psychrophilus</name>
    <dbReference type="NCBI Taxonomy" id="1476"/>
    <lineage>
        <taxon>Bacteria</taxon>
        <taxon>Bacillati</taxon>
        <taxon>Bacillota</taxon>
        <taxon>Bacilli</taxon>
        <taxon>Bacillales</taxon>
        <taxon>Caryophanaceae</taxon>
        <taxon>Sporosarcina</taxon>
    </lineage>
</organism>
<protein>
    <submittedName>
        <fullName evidence="3">Regulatory protein YycI of two-component signal transduction system YycFG</fullName>
    </submittedName>
</protein>
<dbReference type="RefSeq" id="WP_067204150.1">
    <property type="nucleotide sequence ID" value="NZ_CP014616.1"/>
</dbReference>
<dbReference type="Proteomes" id="UP001549104">
    <property type="component" value="Unassembled WGS sequence"/>
</dbReference>
<dbReference type="InterPro" id="IPR018604">
    <property type="entry name" value="YycI-like"/>
</dbReference>
<evidence type="ECO:0000256" key="1">
    <source>
        <dbReference type="SAM" id="Phobius"/>
    </source>
</evidence>